<gene>
    <name evidence="4" type="ORF">N7U66_13850</name>
</gene>
<dbReference type="SMART" id="SM00448">
    <property type="entry name" value="REC"/>
    <property type="match status" value="1"/>
</dbReference>
<feature type="domain" description="HTH LytTR-type" evidence="3">
    <location>
        <begin position="149"/>
        <end position="252"/>
    </location>
</feature>
<dbReference type="EMBL" id="CP113088">
    <property type="protein sequence ID" value="WAC01208.1"/>
    <property type="molecule type" value="Genomic_DNA"/>
</dbReference>
<dbReference type="InterPro" id="IPR001789">
    <property type="entry name" value="Sig_transdc_resp-reg_receiver"/>
</dbReference>
<dbReference type="GO" id="GO:0003677">
    <property type="term" value="F:DNA binding"/>
    <property type="evidence" value="ECO:0007669"/>
    <property type="project" value="UniProtKB-KW"/>
</dbReference>
<dbReference type="InterPro" id="IPR046947">
    <property type="entry name" value="LytR-like"/>
</dbReference>
<dbReference type="Gene3D" id="3.40.50.2300">
    <property type="match status" value="1"/>
</dbReference>
<evidence type="ECO:0000313" key="4">
    <source>
        <dbReference type="EMBL" id="WAC01208.1"/>
    </source>
</evidence>
<sequence>MNQVTAIVIDDETNNLDLLVHFINQYCPQLKVVGKAITKDEGVALINKLQPQLLFLDIMLDEGTGFDLLEEVTFTETKVIFVTAFDEFAIKAFKYNAVDYLLKPIEIDQLIVAVNKACDAVANNKFTETQQIQNLYKTVTNNKLPINLIAIPSTEKIDFVKVDDIIYIKSEGRYSIFNLVNNKQIVATKNLGEYETMLDGNTFFRIHNSYLINLTKVTSINKAGGNYCVMENSEQLPIAKRRQDRLHRFLKIK</sequence>
<organism evidence="4 5">
    <name type="scientific">Lacinutrix neustonica</name>
    <dbReference type="NCBI Taxonomy" id="2980107"/>
    <lineage>
        <taxon>Bacteria</taxon>
        <taxon>Pseudomonadati</taxon>
        <taxon>Bacteroidota</taxon>
        <taxon>Flavobacteriia</taxon>
        <taxon>Flavobacteriales</taxon>
        <taxon>Flavobacteriaceae</taxon>
        <taxon>Lacinutrix</taxon>
    </lineage>
</organism>
<feature type="modified residue" description="4-aspartylphosphate" evidence="1">
    <location>
        <position position="57"/>
    </location>
</feature>
<protein>
    <submittedName>
        <fullName evidence="4">LytTR family DNA-binding domain-containing protein</fullName>
    </submittedName>
</protein>
<reference evidence="4" key="1">
    <citation type="submission" date="2022-11" db="EMBL/GenBank/DDBJ databases">
        <title>Lacinutrix neustonica HL-RS19T sp. nov., isolated from the surface microlayer sample of brackish Lake Shihwa.</title>
        <authorList>
            <person name="Choi J.Y."/>
            <person name="Hwang C.Y."/>
        </authorList>
    </citation>
    <scope>NUCLEOTIDE SEQUENCE</scope>
    <source>
        <strain evidence="4">HL-RS19</strain>
    </source>
</reference>
<dbReference type="GO" id="GO:0000156">
    <property type="term" value="F:phosphorelay response regulator activity"/>
    <property type="evidence" value="ECO:0007669"/>
    <property type="project" value="InterPro"/>
</dbReference>
<keyword evidence="4" id="KW-0238">DNA-binding</keyword>
<evidence type="ECO:0000313" key="5">
    <source>
        <dbReference type="Proteomes" id="UP001164705"/>
    </source>
</evidence>
<dbReference type="RefSeq" id="WP_267675824.1">
    <property type="nucleotide sequence ID" value="NZ_CP113088.1"/>
</dbReference>
<dbReference type="SMART" id="SM00850">
    <property type="entry name" value="LytTR"/>
    <property type="match status" value="1"/>
</dbReference>
<dbReference type="Proteomes" id="UP001164705">
    <property type="component" value="Chromosome"/>
</dbReference>
<dbReference type="KEGG" id="lnu:N7U66_13850"/>
<feature type="domain" description="Response regulatory" evidence="2">
    <location>
        <begin position="5"/>
        <end position="118"/>
    </location>
</feature>
<evidence type="ECO:0000259" key="2">
    <source>
        <dbReference type="PROSITE" id="PS50110"/>
    </source>
</evidence>
<dbReference type="PANTHER" id="PTHR37299">
    <property type="entry name" value="TRANSCRIPTIONAL REGULATOR-RELATED"/>
    <property type="match status" value="1"/>
</dbReference>
<dbReference type="Pfam" id="PF00072">
    <property type="entry name" value="Response_reg"/>
    <property type="match status" value="1"/>
</dbReference>
<dbReference type="AlphaFoldDB" id="A0A9E8MTN1"/>
<dbReference type="PANTHER" id="PTHR37299:SF1">
    <property type="entry name" value="STAGE 0 SPORULATION PROTEIN A HOMOLOG"/>
    <property type="match status" value="1"/>
</dbReference>
<keyword evidence="5" id="KW-1185">Reference proteome</keyword>
<dbReference type="Gene3D" id="2.40.50.1020">
    <property type="entry name" value="LytTr DNA-binding domain"/>
    <property type="match status" value="1"/>
</dbReference>
<proteinExistence type="predicted"/>
<accession>A0A9E8MTN1</accession>
<evidence type="ECO:0000256" key="1">
    <source>
        <dbReference type="PROSITE-ProRule" id="PRU00169"/>
    </source>
</evidence>
<keyword evidence="1" id="KW-0597">Phosphoprotein</keyword>
<dbReference type="Pfam" id="PF04397">
    <property type="entry name" value="LytTR"/>
    <property type="match status" value="1"/>
</dbReference>
<evidence type="ECO:0000259" key="3">
    <source>
        <dbReference type="PROSITE" id="PS50930"/>
    </source>
</evidence>
<dbReference type="SUPFAM" id="SSF52172">
    <property type="entry name" value="CheY-like"/>
    <property type="match status" value="1"/>
</dbReference>
<name>A0A9E8MTN1_9FLAO</name>
<dbReference type="PROSITE" id="PS50930">
    <property type="entry name" value="HTH_LYTTR"/>
    <property type="match status" value="1"/>
</dbReference>
<dbReference type="InterPro" id="IPR011006">
    <property type="entry name" value="CheY-like_superfamily"/>
</dbReference>
<dbReference type="InterPro" id="IPR007492">
    <property type="entry name" value="LytTR_DNA-bd_dom"/>
</dbReference>
<dbReference type="PROSITE" id="PS50110">
    <property type="entry name" value="RESPONSE_REGULATORY"/>
    <property type="match status" value="1"/>
</dbReference>